<keyword evidence="1" id="KW-1133">Transmembrane helix</keyword>
<sequence>MASSSFLVTAAMVTVFAAVHLFIGRLTFLSAAPRSAWLSFSGGVAVSYVFLHVLPDLGVHKRAFASELGLAEAMAESMVYAVALLGLVVFYGLESTVRVSRAQSRAQGRGDRIGSELEWIHVASFATLNLLVGYLLLHRDQSGLSSLILYFVAMTLHFVTSDFGMRNDHVEAYQARGRWVITAAVVTGWLIGLAWTVPPVMIGFLFAFLAGGITLNVLKEELPEDRQSRFAPFIGGALVYASLMLLERGGL</sequence>
<dbReference type="EMBL" id="JAVRHS010000001">
    <property type="protein sequence ID" value="MDT0574830.1"/>
    <property type="molecule type" value="Genomic_DNA"/>
</dbReference>
<comment type="caution">
    <text evidence="2">The sequence shown here is derived from an EMBL/GenBank/DDBJ whole genome shotgun (WGS) entry which is preliminary data.</text>
</comment>
<keyword evidence="3" id="KW-1185">Reference proteome</keyword>
<feature type="transmembrane region" description="Helical" evidence="1">
    <location>
        <begin position="6"/>
        <end position="23"/>
    </location>
</feature>
<reference evidence="2 3" key="1">
    <citation type="submission" date="2023-09" db="EMBL/GenBank/DDBJ databases">
        <authorList>
            <person name="Rey-Velasco X."/>
        </authorList>
    </citation>
    <scope>NUCLEOTIDE SEQUENCE [LARGE SCALE GENOMIC DNA]</scope>
    <source>
        <strain evidence="2 3">F390</strain>
    </source>
</reference>
<feature type="transmembrane region" description="Helical" evidence="1">
    <location>
        <begin position="201"/>
        <end position="218"/>
    </location>
</feature>
<gene>
    <name evidence="2" type="ORF">RM533_01380</name>
</gene>
<evidence type="ECO:0000313" key="3">
    <source>
        <dbReference type="Proteomes" id="UP001259803"/>
    </source>
</evidence>
<proteinExistence type="predicted"/>
<feature type="transmembrane region" description="Helical" evidence="1">
    <location>
        <begin position="119"/>
        <end position="137"/>
    </location>
</feature>
<accession>A0ABU2ZEL8</accession>
<dbReference type="Proteomes" id="UP001259803">
    <property type="component" value="Unassembled WGS sequence"/>
</dbReference>
<feature type="transmembrane region" description="Helical" evidence="1">
    <location>
        <begin position="230"/>
        <end position="246"/>
    </location>
</feature>
<name>A0ABU2ZEL8_9SPHN</name>
<keyword evidence="1" id="KW-0812">Transmembrane</keyword>
<feature type="transmembrane region" description="Helical" evidence="1">
    <location>
        <begin position="74"/>
        <end position="93"/>
    </location>
</feature>
<evidence type="ECO:0000313" key="2">
    <source>
        <dbReference type="EMBL" id="MDT0574830.1"/>
    </source>
</evidence>
<dbReference type="RefSeq" id="WP_311339389.1">
    <property type="nucleotide sequence ID" value="NZ_JAVRHS010000001.1"/>
</dbReference>
<feature type="transmembrane region" description="Helical" evidence="1">
    <location>
        <begin position="35"/>
        <end position="54"/>
    </location>
</feature>
<evidence type="ECO:0000256" key="1">
    <source>
        <dbReference type="SAM" id="Phobius"/>
    </source>
</evidence>
<protein>
    <submittedName>
        <fullName evidence="2">Uncharacterized protein</fullName>
    </submittedName>
</protein>
<keyword evidence="1" id="KW-0472">Membrane</keyword>
<organism evidence="2 3">
    <name type="scientific">Croceicoccus esteveae</name>
    <dbReference type="NCBI Taxonomy" id="3075597"/>
    <lineage>
        <taxon>Bacteria</taxon>
        <taxon>Pseudomonadati</taxon>
        <taxon>Pseudomonadota</taxon>
        <taxon>Alphaproteobacteria</taxon>
        <taxon>Sphingomonadales</taxon>
        <taxon>Erythrobacteraceae</taxon>
        <taxon>Croceicoccus</taxon>
    </lineage>
</organism>
<feature type="transmembrane region" description="Helical" evidence="1">
    <location>
        <begin position="177"/>
        <end position="195"/>
    </location>
</feature>
<feature type="transmembrane region" description="Helical" evidence="1">
    <location>
        <begin position="143"/>
        <end position="165"/>
    </location>
</feature>